<dbReference type="RefSeq" id="WP_127885901.1">
    <property type="nucleotide sequence ID" value="NZ_CP028137.1"/>
</dbReference>
<dbReference type="Gene3D" id="3.90.1560.10">
    <property type="entry name" value="ComB-like"/>
    <property type="match status" value="1"/>
</dbReference>
<name>A0A3T0SWE4_9MICO</name>
<dbReference type="InterPro" id="IPR036702">
    <property type="entry name" value="ComB-like_sf"/>
</dbReference>
<dbReference type="KEGG" id="rfs:C1I64_00640"/>
<dbReference type="Proteomes" id="UP000285317">
    <property type="component" value="Chromosome"/>
</dbReference>
<dbReference type="AlphaFoldDB" id="A0A3T0SWE4"/>
<proteinExistence type="predicted"/>
<protein>
    <recommendedName>
        <fullName evidence="1">Probable 2-phosphosulfolactate phosphatase</fullName>
    </recommendedName>
</protein>
<gene>
    <name evidence="2" type="ORF">C1I64_00640</name>
</gene>
<dbReference type="GO" id="GO:0000287">
    <property type="term" value="F:magnesium ion binding"/>
    <property type="evidence" value="ECO:0007669"/>
    <property type="project" value="InterPro"/>
</dbReference>
<evidence type="ECO:0000313" key="2">
    <source>
        <dbReference type="EMBL" id="AZZ50708.1"/>
    </source>
</evidence>
<reference evidence="2 3" key="1">
    <citation type="submission" date="2018-03" db="EMBL/GenBank/DDBJ databases">
        <title>Bacteriophage NCPPB3778 and a type I-E CRISPR drive the evolution of the US Biological Select Agent, Rathayibacter toxicus.</title>
        <authorList>
            <person name="Davis E.W.II."/>
            <person name="Tabima J.F."/>
            <person name="Weisberg A.J."/>
            <person name="Dantas Lopes L."/>
            <person name="Wiseman M.S."/>
            <person name="Wiseman M.S."/>
            <person name="Pupko T."/>
            <person name="Belcher M.S."/>
            <person name="Sechler A.J."/>
            <person name="Tancos M.A."/>
            <person name="Schroeder B.K."/>
            <person name="Murray T.D."/>
            <person name="Luster D.G."/>
            <person name="Schneider W.L."/>
            <person name="Rogers E."/>
            <person name="Andreote F.D."/>
            <person name="Grunwald N.J."/>
            <person name="Putnam M.L."/>
            <person name="Chang J.H."/>
        </authorList>
    </citation>
    <scope>NUCLEOTIDE SEQUENCE [LARGE SCALE GENOMIC DNA]</scope>
    <source>
        <strain evidence="2 3">DSM 15932</strain>
    </source>
</reference>
<evidence type="ECO:0000313" key="3">
    <source>
        <dbReference type="Proteomes" id="UP000285317"/>
    </source>
</evidence>
<dbReference type="InterPro" id="IPR005238">
    <property type="entry name" value="ComB-like"/>
</dbReference>
<dbReference type="GO" id="GO:0050532">
    <property type="term" value="F:2-phosphosulfolactate phosphatase activity"/>
    <property type="evidence" value="ECO:0007669"/>
    <property type="project" value="InterPro"/>
</dbReference>
<organism evidence="2 3">
    <name type="scientific">Rathayibacter festucae DSM 15932</name>
    <dbReference type="NCBI Taxonomy" id="1328866"/>
    <lineage>
        <taxon>Bacteria</taxon>
        <taxon>Bacillati</taxon>
        <taxon>Actinomycetota</taxon>
        <taxon>Actinomycetes</taxon>
        <taxon>Micrococcales</taxon>
        <taxon>Microbacteriaceae</taxon>
        <taxon>Rathayibacter</taxon>
    </lineage>
</organism>
<evidence type="ECO:0000256" key="1">
    <source>
        <dbReference type="ARBA" id="ARBA00021948"/>
    </source>
</evidence>
<accession>A0A3T0SWE4</accession>
<dbReference type="SUPFAM" id="SSF142823">
    <property type="entry name" value="ComB-like"/>
    <property type="match status" value="1"/>
</dbReference>
<dbReference type="Pfam" id="PF04029">
    <property type="entry name" value="2-ph_phosp"/>
    <property type="match status" value="1"/>
</dbReference>
<dbReference type="EMBL" id="CP028137">
    <property type="protein sequence ID" value="AZZ50708.1"/>
    <property type="molecule type" value="Genomic_DNA"/>
</dbReference>
<sequence length="193" mass="19824">MNAALPDSDRTAAAPAAALDQGSYQIRFDWGARGLRALAPAHITVLVDALPGGADDAVDPDAIDGHVVRAGLADRTAVARWILERQHENGGRTSVNVVAVGEVDAAGEPRFAVEDQLAAGALIDALIGLGIDHVSPDAAVASASYEGLRRACVHLLTASATGRLLTARGRGAEIAAAARVDTVDTVTVLRSPR</sequence>